<dbReference type="CDD" id="cd22893">
    <property type="entry name" value="PlcA-like"/>
    <property type="match status" value="1"/>
</dbReference>
<gene>
    <name evidence="1" type="ORF">N7498_004701</name>
</gene>
<sequence length="1074" mass="120623">MCASDGIAEAVASLRYLEPPQDHDLEPSTFEIPVSDLEIAERPSFKDHLDYLEAAEHQATAEDLKIRQTNDVLTAPTEELIHVFKEDRKIPLTFGRIIALAGDFYTNREPTKGSDIGLNYAPICGALQKSNTTPLKRFENAVNSLLQDRDGYLSAIMDLLDHEHRTIDHARDLGKSISKTYHEGGIEDHFNPDNCKLPSDKQYFDALQDSWQETFKHPSYNVLLSMYAWLAYTNVDHFGDDAVKAYCVGHASALRLAAEAHQEQDATKKCQKLKVAYVHEAFAAHYLTDLFSAGHLRPARRYLHTQNRLEMAGAGVMQWDKLGGKPEVPIWDYQQRYMHDDDCATGLLVRNGKGEQWIAYGDKQFFEPKNAVNRARATHCLQASVDEIYNKGFQQGWNPIPTNSPEDENSWEEYSSSFVAKKLMPLPMTAVKSSNWMESWGQCDVHNPAPLWIAGTPNSQDRVADHDFTLRKDVNDHSNFARVDASPAAAGQSTFFPGLPGIPYENEACKRVRDAPFRGHDQFATQSVMDGLLSGSFVQVQDLVRNVAAPEDGKLICVNFWNPALVQISSKVQQTFTIRNRAINVFDVSNLPDSAIPLHWALQNSANLLETTLYGFYWVTEGSKHARIAFGNTRFQSWIGKMGERQKLNLSESWEARSFPGLEMTTLSSNLPVSSANLTRFLFDNFFSEEEDQSESMFNNRPRQIMAVSMLPDKKVQIAICDDRLIAWIDSPFNSIHSLQSSCFGFAKAINKDHRQKNLLLCNANFSGNNSKLDLYEYKFDGAEDPKQVKVIDAHSKLECRISSDEEGSSSVLVGDVLGVGSDQVVVISGDYNNPEIQLYSRSMESSAPSAFTLAGRNAFDEGEYCDDKMIRPYLTALVPSGTGKGLDVLRIALHQRKDGQKYLYFHTHVRSTTSTPGPKSVIWKQYQPAESTSVRDKLAESPDAHYFHIRFIPTRREVMVRGKMAIVPAILEVFSWYGVVGVRMFAASTPNGCDYELDGQQPFLGQTSIGSGLGCAGDWGHGFLPWNNEDRWIDSNVFIPLSGSKEAQGSWGMTLDDRDRELVRGWEVEKRPQ</sequence>
<reference evidence="1" key="1">
    <citation type="submission" date="2022-12" db="EMBL/GenBank/DDBJ databases">
        <authorList>
            <person name="Petersen C."/>
        </authorList>
    </citation>
    <scope>NUCLEOTIDE SEQUENCE</scope>
    <source>
        <strain evidence="1">IBT 15544</strain>
    </source>
</reference>
<comment type="caution">
    <text evidence="1">The sequence shown here is derived from an EMBL/GenBank/DDBJ whole genome shotgun (WGS) entry which is preliminary data.</text>
</comment>
<accession>A0A9W9SZJ2</accession>
<reference evidence="1" key="2">
    <citation type="journal article" date="2023" name="IMA Fungus">
        <title>Comparative genomic study of the Penicillium genus elucidates a diverse pangenome and 15 lateral gene transfer events.</title>
        <authorList>
            <person name="Petersen C."/>
            <person name="Sorensen T."/>
            <person name="Nielsen M.R."/>
            <person name="Sondergaard T.E."/>
            <person name="Sorensen J.L."/>
            <person name="Fitzpatrick D.A."/>
            <person name="Frisvad J.C."/>
            <person name="Nielsen K.L."/>
        </authorList>
    </citation>
    <scope>NUCLEOTIDE SEQUENCE</scope>
    <source>
        <strain evidence="1">IBT 15544</strain>
    </source>
</reference>
<dbReference type="InterPro" id="IPR049756">
    <property type="entry name" value="PlcA-like_dom"/>
</dbReference>
<organism evidence="1 2">
    <name type="scientific">Penicillium cinerascens</name>
    <dbReference type="NCBI Taxonomy" id="70096"/>
    <lineage>
        <taxon>Eukaryota</taxon>
        <taxon>Fungi</taxon>
        <taxon>Dikarya</taxon>
        <taxon>Ascomycota</taxon>
        <taxon>Pezizomycotina</taxon>
        <taxon>Eurotiomycetes</taxon>
        <taxon>Eurotiomycetidae</taxon>
        <taxon>Eurotiales</taxon>
        <taxon>Aspergillaceae</taxon>
        <taxon>Penicillium</taxon>
    </lineage>
</organism>
<dbReference type="EMBL" id="JAPQKR010000012">
    <property type="protein sequence ID" value="KAJ5203822.1"/>
    <property type="molecule type" value="Genomic_DNA"/>
</dbReference>
<evidence type="ECO:0000313" key="2">
    <source>
        <dbReference type="Proteomes" id="UP001150904"/>
    </source>
</evidence>
<dbReference type="RefSeq" id="XP_058308301.1">
    <property type="nucleotide sequence ID" value="XM_058451763.1"/>
</dbReference>
<dbReference type="OrthoDB" id="4330301at2759"/>
<evidence type="ECO:0000313" key="1">
    <source>
        <dbReference type="EMBL" id="KAJ5203822.1"/>
    </source>
</evidence>
<protein>
    <submittedName>
        <fullName evidence="1">Uncharacterized protein</fullName>
    </submittedName>
</protein>
<proteinExistence type="predicted"/>
<name>A0A9W9SZJ2_9EURO</name>
<dbReference type="AlphaFoldDB" id="A0A9W9SZJ2"/>
<dbReference type="Proteomes" id="UP001150904">
    <property type="component" value="Unassembled WGS sequence"/>
</dbReference>
<keyword evidence="2" id="KW-1185">Reference proteome</keyword>
<dbReference type="GeneID" id="83179064"/>